<proteinExistence type="inferred from homology"/>
<dbReference type="GO" id="GO:0004553">
    <property type="term" value="F:hydrolase activity, hydrolyzing O-glycosyl compounds"/>
    <property type="evidence" value="ECO:0007669"/>
    <property type="project" value="InterPro"/>
</dbReference>
<dbReference type="SUPFAM" id="SSF75005">
    <property type="entry name" value="Arabinanase/levansucrase/invertase"/>
    <property type="match status" value="2"/>
</dbReference>
<dbReference type="PANTHER" id="PTHR22925:SF3">
    <property type="entry name" value="GLYCOSYL HYDROLASE FAMILY PROTEIN 43"/>
    <property type="match status" value="1"/>
</dbReference>
<keyword evidence="2 6" id="KW-0378">Hydrolase</keyword>
<accession>A0A4R8DEG5</accession>
<evidence type="ECO:0000256" key="3">
    <source>
        <dbReference type="ARBA" id="ARBA00023295"/>
    </source>
</evidence>
<gene>
    <name evidence="6" type="ORF">EDB95_3639</name>
</gene>
<evidence type="ECO:0000256" key="1">
    <source>
        <dbReference type="ARBA" id="ARBA00009865"/>
    </source>
</evidence>
<dbReference type="RefSeq" id="WP_246073737.1">
    <property type="nucleotide sequence ID" value="NZ_SODV01000002.1"/>
</dbReference>
<evidence type="ECO:0000313" key="6">
    <source>
        <dbReference type="EMBL" id="TDW95825.1"/>
    </source>
</evidence>
<protein>
    <submittedName>
        <fullName evidence="6">Glycosyl hydrolase family 43</fullName>
    </submittedName>
</protein>
<feature type="site" description="Important for catalytic activity, responsible for pKa modulation of the active site Glu and correct orientation of both the proton donor and substrate" evidence="4">
    <location>
        <position position="531"/>
    </location>
</feature>
<evidence type="ECO:0000256" key="5">
    <source>
        <dbReference type="SAM" id="SignalP"/>
    </source>
</evidence>
<organism evidence="6 7">
    <name type="scientific">Dinghuibacter silviterrae</name>
    <dbReference type="NCBI Taxonomy" id="1539049"/>
    <lineage>
        <taxon>Bacteria</taxon>
        <taxon>Pseudomonadati</taxon>
        <taxon>Bacteroidota</taxon>
        <taxon>Chitinophagia</taxon>
        <taxon>Chitinophagales</taxon>
        <taxon>Chitinophagaceae</taxon>
        <taxon>Dinghuibacter</taxon>
    </lineage>
</organism>
<keyword evidence="7" id="KW-1185">Reference proteome</keyword>
<dbReference type="Proteomes" id="UP000294498">
    <property type="component" value="Unassembled WGS sequence"/>
</dbReference>
<keyword evidence="3" id="KW-0326">Glycosidase</keyword>
<dbReference type="InterPro" id="IPR023296">
    <property type="entry name" value="Glyco_hydro_beta-prop_sf"/>
</dbReference>
<feature type="chain" id="PRO_5020907132" evidence="5">
    <location>
        <begin position="21"/>
        <end position="698"/>
    </location>
</feature>
<keyword evidence="5" id="KW-0732">Signal</keyword>
<dbReference type="EMBL" id="SODV01000002">
    <property type="protein sequence ID" value="TDW95825.1"/>
    <property type="molecule type" value="Genomic_DNA"/>
</dbReference>
<evidence type="ECO:0000256" key="2">
    <source>
        <dbReference type="ARBA" id="ARBA00022801"/>
    </source>
</evidence>
<evidence type="ECO:0000313" key="7">
    <source>
        <dbReference type="Proteomes" id="UP000294498"/>
    </source>
</evidence>
<evidence type="ECO:0000256" key="4">
    <source>
        <dbReference type="PIRSR" id="PIRSR606710-2"/>
    </source>
</evidence>
<dbReference type="GO" id="GO:0005975">
    <property type="term" value="P:carbohydrate metabolic process"/>
    <property type="evidence" value="ECO:0007669"/>
    <property type="project" value="InterPro"/>
</dbReference>
<dbReference type="AlphaFoldDB" id="A0A4R8DEG5"/>
<dbReference type="Gene3D" id="2.115.10.20">
    <property type="entry name" value="Glycosyl hydrolase domain, family 43"/>
    <property type="match status" value="2"/>
</dbReference>
<dbReference type="Gene3D" id="2.60.40.2340">
    <property type="match status" value="1"/>
</dbReference>
<feature type="signal peptide" evidence="5">
    <location>
        <begin position="1"/>
        <end position="20"/>
    </location>
</feature>
<reference evidence="6 7" key="1">
    <citation type="submission" date="2019-03" db="EMBL/GenBank/DDBJ databases">
        <title>Genomic Encyclopedia of Type Strains, Phase IV (KMG-IV): sequencing the most valuable type-strain genomes for metagenomic binning, comparative biology and taxonomic classification.</title>
        <authorList>
            <person name="Goeker M."/>
        </authorList>
    </citation>
    <scope>NUCLEOTIDE SEQUENCE [LARGE SCALE GENOMIC DNA]</scope>
    <source>
        <strain evidence="6 7">DSM 100059</strain>
    </source>
</reference>
<dbReference type="CDD" id="cd18821">
    <property type="entry name" value="GH43_Pc3Gal43A-like"/>
    <property type="match status" value="1"/>
</dbReference>
<dbReference type="InterPro" id="IPR006710">
    <property type="entry name" value="Glyco_hydro_43"/>
</dbReference>
<dbReference type="PANTHER" id="PTHR22925">
    <property type="entry name" value="GLYCOSYL HYDROLASE 43 FAMILY MEMBER"/>
    <property type="match status" value="1"/>
</dbReference>
<sequence>MRVCLLLVFLFSAFVPFAQIAPGALWPDASGNHIQAHGGGILKRGDVYYWYGEERRQGLDTAKRFVSCYSSRDLMHWTFLGDVLSLSDPEQLGPHWILERPKVYYNAPTRRYVMYFHLDDGRYQFARVGVAVSAQAEGPFTYVRSFRPLGHESRDIGQFVDDDGTAYLIFEDRPFGFRIARLNPSDYLSLDKEMCLIKEHMEGGAIVHYKGLYYVIGSALTGWRPNPNQYATAASLEGPWSSFRDIAPPEVNTYGSQSTMLLKVDSTVIFMGDIWKPSTQWLSTYLWMPVAFYRDGLSLRPPEPWSIDVHTGTWRFDSLNAADVFSAALNPRVKRMNISLDSSSAELPVRPGTDLTHFDPEFDRTGGVMVLPHGAVDFSHGPVTYRVGLSAASLQTYTVSVVPRVNPILDGFYADPEILYARHTHKYYIYPTSDGYDRWSGTYFKTFSSTDLVHWKEEGVVLDLPKNVSWGKVNAWAPSIIEKNNRYYLYFCAAQKIGVAVSDSPAGPFVDSGKPLIAVNPPGTHGGQTIDPDVFADPVSGKDYLYWGNGYMAVAALQADMVSIDTASIRVITPDTTFREGTEVAYRKGRYYFFWSQDDTRSPNYCVRYGYAASPTGPVTIPADNLVLAKDPALGIYGTGHNAVFQVPGTDRWYIIYHRFTRPAGIRMGSPAGYHREVCIDRLSFNTDGTIQRVKPSL</sequence>
<comment type="caution">
    <text evidence="6">The sequence shown here is derived from an EMBL/GenBank/DDBJ whole genome shotgun (WGS) entry which is preliminary data.</text>
</comment>
<dbReference type="CDD" id="cd18828">
    <property type="entry name" value="GH43_BT3675-like"/>
    <property type="match status" value="1"/>
</dbReference>
<comment type="similarity">
    <text evidence="1">Belongs to the glycosyl hydrolase 43 family.</text>
</comment>
<dbReference type="Pfam" id="PF04616">
    <property type="entry name" value="Glyco_hydro_43"/>
    <property type="match status" value="2"/>
</dbReference>
<name>A0A4R8DEG5_9BACT</name>